<evidence type="ECO:0000256" key="12">
    <source>
        <dbReference type="ARBA" id="ARBA00050120"/>
    </source>
</evidence>
<dbReference type="Pfam" id="PF00153">
    <property type="entry name" value="Mito_carr"/>
    <property type="match status" value="3"/>
</dbReference>
<comment type="catalytic activity">
    <reaction evidence="12">
        <text>oxaloacetate(in) + 2-oxoglutarate(out) = oxaloacetate(out) + 2-oxoglutarate(in)</text>
        <dbReference type="Rhea" id="RHEA:71603"/>
        <dbReference type="ChEBI" id="CHEBI:16452"/>
        <dbReference type="ChEBI" id="CHEBI:16810"/>
    </reaction>
</comment>
<keyword evidence="8" id="KW-0445">Lipid transport</keyword>
<evidence type="ECO:0000256" key="7">
    <source>
        <dbReference type="ARBA" id="ARBA00022989"/>
    </source>
</evidence>
<evidence type="ECO:0000256" key="6">
    <source>
        <dbReference type="ARBA" id="ARBA00022737"/>
    </source>
</evidence>
<comment type="catalytic activity">
    <reaction evidence="13">
        <text>maleate(in) + 2-oxoglutarate(out) = maleate(out) + 2-oxoglutarate(in)</text>
        <dbReference type="Rhea" id="RHEA:71599"/>
        <dbReference type="ChEBI" id="CHEBI:16810"/>
        <dbReference type="ChEBI" id="CHEBI:30780"/>
    </reaction>
</comment>
<dbReference type="STRING" id="7574.A0A1S3JN59"/>
<evidence type="ECO:0000256" key="8">
    <source>
        <dbReference type="ARBA" id="ARBA00023055"/>
    </source>
</evidence>
<proteinExistence type="inferred from homology"/>
<dbReference type="KEGG" id="lak:106174648"/>
<feature type="repeat" description="Solcar" evidence="16">
    <location>
        <begin position="205"/>
        <end position="294"/>
    </location>
</feature>
<dbReference type="OMA" id="TLWRGAI"/>
<evidence type="ECO:0000256" key="3">
    <source>
        <dbReference type="ARBA" id="ARBA00022448"/>
    </source>
</evidence>
<comment type="catalytic activity">
    <reaction evidence="10">
        <text>(S)-malate(in) + 2-oxoglutarate(out) = (S)-malate(out) + 2-oxoglutarate(in)</text>
        <dbReference type="Rhea" id="RHEA:71587"/>
        <dbReference type="ChEBI" id="CHEBI:15589"/>
        <dbReference type="ChEBI" id="CHEBI:16810"/>
    </reaction>
</comment>
<dbReference type="RefSeq" id="XP_013411795.1">
    <property type="nucleotide sequence ID" value="XM_013556341.2"/>
</dbReference>
<comment type="subcellular location">
    <subcellularLocation>
        <location evidence="1">Membrane</location>
        <topology evidence="1">Multi-pass membrane protein</topology>
    </subcellularLocation>
</comment>
<evidence type="ECO:0000313" key="19">
    <source>
        <dbReference type="Proteomes" id="UP000085678"/>
    </source>
</evidence>
<evidence type="ECO:0000256" key="18">
    <source>
        <dbReference type="SAM" id="Phobius"/>
    </source>
</evidence>
<evidence type="ECO:0000256" key="9">
    <source>
        <dbReference type="ARBA" id="ARBA00023136"/>
    </source>
</evidence>
<dbReference type="InterPro" id="IPR018108">
    <property type="entry name" value="MCP_transmembrane"/>
</dbReference>
<organism evidence="19 20">
    <name type="scientific">Lingula anatina</name>
    <name type="common">Brachiopod</name>
    <name type="synonym">Lingula unguis</name>
    <dbReference type="NCBI Taxonomy" id="7574"/>
    <lineage>
        <taxon>Eukaryota</taxon>
        <taxon>Metazoa</taxon>
        <taxon>Spiralia</taxon>
        <taxon>Lophotrochozoa</taxon>
        <taxon>Brachiopoda</taxon>
        <taxon>Linguliformea</taxon>
        <taxon>Lingulata</taxon>
        <taxon>Lingulida</taxon>
        <taxon>Linguloidea</taxon>
        <taxon>Lingulidae</taxon>
        <taxon>Lingula</taxon>
    </lineage>
</organism>
<comment type="similarity">
    <text evidence="2 17">Belongs to the mitochondrial carrier (TC 2.A.29) family.</text>
</comment>
<evidence type="ECO:0000256" key="16">
    <source>
        <dbReference type="PROSITE-ProRule" id="PRU00282"/>
    </source>
</evidence>
<dbReference type="InterPro" id="IPR023395">
    <property type="entry name" value="MCP_dom_sf"/>
</dbReference>
<dbReference type="GeneID" id="106174648"/>
<dbReference type="GO" id="GO:0015297">
    <property type="term" value="F:antiporter activity"/>
    <property type="evidence" value="ECO:0007669"/>
    <property type="project" value="UniProtKB-KW"/>
</dbReference>
<accession>A0A1S3JN59</accession>
<comment type="catalytic activity">
    <reaction evidence="14">
        <text>malonate(in) + 2-oxoglutarate(out) = malonate(out) + 2-oxoglutarate(in)</text>
        <dbReference type="Rhea" id="RHEA:71591"/>
        <dbReference type="ChEBI" id="CHEBI:15792"/>
        <dbReference type="ChEBI" id="CHEBI:16810"/>
    </reaction>
</comment>
<name>A0A1S3JN59_LINAN</name>
<dbReference type="AlphaFoldDB" id="A0A1S3JN59"/>
<comment type="catalytic activity">
    <reaction evidence="15">
        <text>succinate(in) + 2-oxoglutarate(out) = succinate(out) + 2-oxoglutarate(in)</text>
        <dbReference type="Rhea" id="RHEA:71595"/>
        <dbReference type="ChEBI" id="CHEBI:16810"/>
        <dbReference type="ChEBI" id="CHEBI:30031"/>
    </reaction>
</comment>
<keyword evidence="7 18" id="KW-1133">Transmembrane helix</keyword>
<keyword evidence="6" id="KW-0677">Repeat</keyword>
<feature type="repeat" description="Solcar" evidence="16">
    <location>
        <begin position="105"/>
        <end position="196"/>
    </location>
</feature>
<sequence>MADKGIPKRIKFLFGGSAGMLATCFVQPLDVVKNRLQLSGEGGAPRLYNSSFDAIRAIHVKEGLNGLFAGLSAGLLRQATYTTTRLGIYTSLLERVRARNQGENPNFASLLAIGLVAGGCGAVVGTPAEISLIRMCADGRLPKEQQRGYTNVFNALSRITKEEGIATLWRGCLPTVGRAMVVNAAQLGTYSQAKQMLLKSGYFRDNLFCHFNASMISGLVTTIASMPVDIVKTRLQNMKVVSGVPEYSGAMNCFTRVVKVEGVFSLWKGFLPYYFRLGPHTVLTFIFLEFFIKTYKKTAGIEGSSGGL</sequence>
<gene>
    <name evidence="20" type="primary">LOC106174648</name>
</gene>
<dbReference type="FunCoup" id="A0A1S3JN59">
    <property type="interactions" value="1139"/>
</dbReference>
<evidence type="ECO:0000256" key="1">
    <source>
        <dbReference type="ARBA" id="ARBA00004141"/>
    </source>
</evidence>
<protein>
    <recommendedName>
        <fullName evidence="11">Mitochondrial 2-oxoglutarate/malate carrier protein</fullName>
    </recommendedName>
</protein>
<evidence type="ECO:0000256" key="17">
    <source>
        <dbReference type="RuleBase" id="RU000488"/>
    </source>
</evidence>
<evidence type="ECO:0000256" key="14">
    <source>
        <dbReference type="ARBA" id="ARBA00052538"/>
    </source>
</evidence>
<feature type="transmembrane region" description="Helical" evidence="18">
    <location>
        <begin position="12"/>
        <end position="29"/>
    </location>
</feature>
<dbReference type="GO" id="GO:0016020">
    <property type="term" value="C:membrane"/>
    <property type="evidence" value="ECO:0007669"/>
    <property type="project" value="UniProtKB-SubCell"/>
</dbReference>
<evidence type="ECO:0000256" key="2">
    <source>
        <dbReference type="ARBA" id="ARBA00006375"/>
    </source>
</evidence>
<dbReference type="Proteomes" id="UP000085678">
    <property type="component" value="Unplaced"/>
</dbReference>
<evidence type="ECO:0000256" key="15">
    <source>
        <dbReference type="ARBA" id="ARBA00052710"/>
    </source>
</evidence>
<evidence type="ECO:0000313" key="20">
    <source>
        <dbReference type="RefSeq" id="XP_013411795.1"/>
    </source>
</evidence>
<dbReference type="FunFam" id="1.50.40.10:FF:000013">
    <property type="entry name" value="Mitochondrial 2-oxoglutarate/malate carrier protein-like protein"/>
    <property type="match status" value="1"/>
</dbReference>
<keyword evidence="5 16" id="KW-0812">Transmembrane</keyword>
<dbReference type="PROSITE" id="PS50920">
    <property type="entry name" value="SOLCAR"/>
    <property type="match status" value="3"/>
</dbReference>
<feature type="repeat" description="Solcar" evidence="16">
    <location>
        <begin position="10"/>
        <end position="95"/>
    </location>
</feature>
<dbReference type="OrthoDB" id="448427at2759"/>
<keyword evidence="19" id="KW-1185">Reference proteome</keyword>
<dbReference type="SUPFAM" id="SSF103506">
    <property type="entry name" value="Mitochondrial carrier"/>
    <property type="match status" value="1"/>
</dbReference>
<evidence type="ECO:0000256" key="13">
    <source>
        <dbReference type="ARBA" id="ARBA00050291"/>
    </source>
</evidence>
<keyword evidence="3 17" id="KW-0813">Transport</keyword>
<dbReference type="Gene3D" id="1.50.40.10">
    <property type="entry name" value="Mitochondrial carrier domain"/>
    <property type="match status" value="1"/>
</dbReference>
<dbReference type="GO" id="GO:0006869">
    <property type="term" value="P:lipid transport"/>
    <property type="evidence" value="ECO:0007669"/>
    <property type="project" value="UniProtKB-KW"/>
</dbReference>
<keyword evidence="4" id="KW-0050">Antiport</keyword>
<feature type="transmembrane region" description="Helical" evidence="18">
    <location>
        <begin position="107"/>
        <end position="125"/>
    </location>
</feature>
<evidence type="ECO:0000256" key="4">
    <source>
        <dbReference type="ARBA" id="ARBA00022449"/>
    </source>
</evidence>
<dbReference type="InParanoid" id="A0A1S3JN59"/>
<reference evidence="20" key="1">
    <citation type="submission" date="2025-08" db="UniProtKB">
        <authorList>
            <consortium name="RefSeq"/>
        </authorList>
    </citation>
    <scope>IDENTIFICATION</scope>
    <source>
        <tissue evidence="20">Gonads</tissue>
    </source>
</reference>
<evidence type="ECO:0000256" key="10">
    <source>
        <dbReference type="ARBA" id="ARBA00036491"/>
    </source>
</evidence>
<feature type="transmembrane region" description="Helical" evidence="18">
    <location>
        <begin position="273"/>
        <end position="292"/>
    </location>
</feature>
<dbReference type="PANTHER" id="PTHR45618">
    <property type="entry name" value="MITOCHONDRIAL DICARBOXYLATE CARRIER-RELATED"/>
    <property type="match status" value="1"/>
</dbReference>
<evidence type="ECO:0000256" key="11">
    <source>
        <dbReference type="ARBA" id="ARBA00040264"/>
    </source>
</evidence>
<feature type="transmembrane region" description="Helical" evidence="18">
    <location>
        <begin position="207"/>
        <end position="228"/>
    </location>
</feature>
<keyword evidence="9 16" id="KW-0472">Membrane</keyword>
<evidence type="ECO:0000256" key="5">
    <source>
        <dbReference type="ARBA" id="ARBA00022692"/>
    </source>
</evidence>
<dbReference type="InterPro" id="IPR050391">
    <property type="entry name" value="Mito_Metabolite_Transporter"/>
</dbReference>